<comment type="caution">
    <text evidence="2">The sequence shown here is derived from an EMBL/GenBank/DDBJ whole genome shotgun (WGS) entry which is preliminary data.</text>
</comment>
<dbReference type="eggNOG" id="ENOG5032IA7">
    <property type="taxonomic scope" value="Bacteria"/>
</dbReference>
<keyword evidence="1" id="KW-0732">Signal</keyword>
<dbReference type="GO" id="GO:0005975">
    <property type="term" value="P:carbohydrate metabolic process"/>
    <property type="evidence" value="ECO:0007669"/>
    <property type="project" value="UniProtKB-ARBA"/>
</dbReference>
<gene>
    <name evidence="2" type="ORF">J116_000610</name>
</gene>
<dbReference type="EMBL" id="ASHX02000001">
    <property type="protein sequence ID" value="OEJ93208.1"/>
    <property type="molecule type" value="Genomic_DNA"/>
</dbReference>
<dbReference type="Gene3D" id="2.60.40.10">
    <property type="entry name" value="Immunoglobulins"/>
    <property type="match status" value="1"/>
</dbReference>
<evidence type="ECO:0000256" key="1">
    <source>
        <dbReference type="SAM" id="SignalP"/>
    </source>
</evidence>
<keyword evidence="3" id="KW-1185">Reference proteome</keyword>
<protein>
    <submittedName>
        <fullName evidence="2">Uncharacterized protein</fullName>
    </submittedName>
</protein>
<dbReference type="AlphaFoldDB" id="A0A1D3DLK6"/>
<dbReference type="OrthoDB" id="3296611at2"/>
<proteinExistence type="predicted"/>
<sequence length="172" mass="18122">MRLTKKASLAVVAALAAAGIAAPLSLADTERTASGRAVAAADPDLLLPAPQNPRVSDGPYAGFQFCAAPQKPLVTSGSPTLAATLEAVAPPGTVEKPGDHTRPGHQVVYEIEQADGKQVLRKQLVTDSARNANYQVPRGKLTNGEYRWRVRVQDGPADAPWTAWCGFTVRLG</sequence>
<name>A0A1D3DLK6_9ACTN</name>
<dbReference type="STRING" id="1306406.J116_000610"/>
<evidence type="ECO:0000313" key="3">
    <source>
        <dbReference type="Proteomes" id="UP000095329"/>
    </source>
</evidence>
<accession>A0A1D3DLK6</accession>
<feature type="signal peptide" evidence="1">
    <location>
        <begin position="1"/>
        <end position="27"/>
    </location>
</feature>
<dbReference type="InterPro" id="IPR013783">
    <property type="entry name" value="Ig-like_fold"/>
</dbReference>
<dbReference type="RefSeq" id="WP_023591311.1">
    <property type="nucleotide sequence ID" value="NZ_ASHX02000001.1"/>
</dbReference>
<feature type="chain" id="PRO_5008914600" evidence="1">
    <location>
        <begin position="28"/>
        <end position="172"/>
    </location>
</feature>
<dbReference type="Proteomes" id="UP000095329">
    <property type="component" value="Unassembled WGS sequence"/>
</dbReference>
<reference evidence="2 3" key="1">
    <citation type="journal article" date="2013" name="Genome Announc.">
        <title>Genome Sequence of Streptomyces violaceusniger Strain SPC6, a Halotolerant Streptomycete That Exhibits Rapid Growth and Development.</title>
        <authorList>
            <person name="Chen X."/>
            <person name="Zhang B."/>
            <person name="Zhang W."/>
            <person name="Wu X."/>
            <person name="Zhang M."/>
            <person name="Chen T."/>
            <person name="Liu G."/>
            <person name="Dyson P."/>
        </authorList>
    </citation>
    <scope>NUCLEOTIDE SEQUENCE [LARGE SCALE GENOMIC DNA]</scope>
    <source>
        <strain evidence="2 3">SPC6</strain>
    </source>
</reference>
<organism evidence="2 3">
    <name type="scientific">Streptomyces thermolilacinus SPC6</name>
    <dbReference type="NCBI Taxonomy" id="1306406"/>
    <lineage>
        <taxon>Bacteria</taxon>
        <taxon>Bacillati</taxon>
        <taxon>Actinomycetota</taxon>
        <taxon>Actinomycetes</taxon>
        <taxon>Kitasatosporales</taxon>
        <taxon>Streptomycetaceae</taxon>
        <taxon>Streptomyces</taxon>
    </lineage>
</organism>
<evidence type="ECO:0000313" key="2">
    <source>
        <dbReference type="EMBL" id="OEJ93208.1"/>
    </source>
</evidence>